<dbReference type="Proteomes" id="UP000996601">
    <property type="component" value="Unassembled WGS sequence"/>
</dbReference>
<name>A0ABT1RG20_9HYPH</name>
<dbReference type="RefSeq" id="WP_256120754.1">
    <property type="nucleotide sequence ID" value="NZ_WHSB02000017.1"/>
</dbReference>
<organism evidence="1 2">
    <name type="scientific">Shinella lacus</name>
    <dbReference type="NCBI Taxonomy" id="2654216"/>
    <lineage>
        <taxon>Bacteria</taxon>
        <taxon>Pseudomonadati</taxon>
        <taxon>Pseudomonadota</taxon>
        <taxon>Alphaproteobacteria</taxon>
        <taxon>Hyphomicrobiales</taxon>
        <taxon>Rhizobiaceae</taxon>
        <taxon>Shinella</taxon>
    </lineage>
</organism>
<proteinExistence type="predicted"/>
<reference evidence="1" key="1">
    <citation type="submission" date="2021-07" db="EMBL/GenBank/DDBJ databases">
        <title>Shinella sp. nov., a novel member of the genus Shinella from water.</title>
        <authorList>
            <person name="Deng Y."/>
        </authorList>
    </citation>
    <scope>NUCLEOTIDE SEQUENCE</scope>
    <source>
        <strain evidence="1">CPCC 100929</strain>
    </source>
</reference>
<sequence>MRKCTYSAEREKIVAEAICPVATELRLLDAADLVSLLRFECYGNLADLVSSAAELYFLPGTVNFGAGGDYSLDWGTEPEVTLDMELRPQGVTVYAKLLLQKDTAGVEVTHVAFNNPSADPDDNTAFLRKSLQEARYVKSGGKAPPALHAH</sequence>
<gene>
    <name evidence="1" type="ORF">GB927_029250</name>
</gene>
<keyword evidence="2" id="KW-1185">Reference proteome</keyword>
<evidence type="ECO:0000313" key="1">
    <source>
        <dbReference type="EMBL" id="MCQ4634154.1"/>
    </source>
</evidence>
<accession>A0ABT1RG20</accession>
<dbReference type="EMBL" id="WHSB02000017">
    <property type="protein sequence ID" value="MCQ4634154.1"/>
    <property type="molecule type" value="Genomic_DNA"/>
</dbReference>
<evidence type="ECO:0000313" key="2">
    <source>
        <dbReference type="Proteomes" id="UP000996601"/>
    </source>
</evidence>
<protein>
    <submittedName>
        <fullName evidence="1">Uncharacterized protein</fullName>
    </submittedName>
</protein>
<comment type="caution">
    <text evidence="1">The sequence shown here is derived from an EMBL/GenBank/DDBJ whole genome shotgun (WGS) entry which is preliminary data.</text>
</comment>